<gene>
    <name evidence="2" type="ORF">HAX54_012689</name>
</gene>
<feature type="compositionally biased region" description="Polar residues" evidence="1">
    <location>
        <begin position="12"/>
        <end position="21"/>
    </location>
</feature>
<evidence type="ECO:0000313" key="2">
    <source>
        <dbReference type="EMBL" id="MCD7471900.1"/>
    </source>
</evidence>
<comment type="caution">
    <text evidence="2">The sequence shown here is derived from an EMBL/GenBank/DDBJ whole genome shotgun (WGS) entry which is preliminary data.</text>
</comment>
<keyword evidence="3" id="KW-1185">Reference proteome</keyword>
<organism evidence="2 3">
    <name type="scientific">Datura stramonium</name>
    <name type="common">Jimsonweed</name>
    <name type="synonym">Common thornapple</name>
    <dbReference type="NCBI Taxonomy" id="4076"/>
    <lineage>
        <taxon>Eukaryota</taxon>
        <taxon>Viridiplantae</taxon>
        <taxon>Streptophyta</taxon>
        <taxon>Embryophyta</taxon>
        <taxon>Tracheophyta</taxon>
        <taxon>Spermatophyta</taxon>
        <taxon>Magnoliopsida</taxon>
        <taxon>eudicotyledons</taxon>
        <taxon>Gunneridae</taxon>
        <taxon>Pentapetalae</taxon>
        <taxon>asterids</taxon>
        <taxon>lamiids</taxon>
        <taxon>Solanales</taxon>
        <taxon>Solanaceae</taxon>
        <taxon>Solanoideae</taxon>
        <taxon>Datureae</taxon>
        <taxon>Datura</taxon>
    </lineage>
</organism>
<feature type="region of interest" description="Disordered" evidence="1">
    <location>
        <begin position="1"/>
        <end position="35"/>
    </location>
</feature>
<accession>A0ABS8TLZ4</accession>
<name>A0ABS8TLZ4_DATST</name>
<evidence type="ECO:0000256" key="1">
    <source>
        <dbReference type="SAM" id="MobiDB-lite"/>
    </source>
</evidence>
<proteinExistence type="predicted"/>
<protein>
    <submittedName>
        <fullName evidence="2">Uncharacterized protein</fullName>
    </submittedName>
</protein>
<dbReference type="EMBL" id="JACEIK010001744">
    <property type="protein sequence ID" value="MCD7471900.1"/>
    <property type="molecule type" value="Genomic_DNA"/>
</dbReference>
<sequence length="85" mass="9426">MIIKSKARGRAQSFTSVSSIRGSAEQRTLDGKSKGCKNAVNDLSELAKNTNLVPPDFDPMEDDPLLPRDKVEVMQDMTRRSQTCI</sequence>
<reference evidence="2 3" key="1">
    <citation type="journal article" date="2021" name="BMC Genomics">
        <title>Datura genome reveals duplications of psychoactive alkaloid biosynthetic genes and high mutation rate following tissue culture.</title>
        <authorList>
            <person name="Rajewski A."/>
            <person name="Carter-House D."/>
            <person name="Stajich J."/>
            <person name="Litt A."/>
        </authorList>
    </citation>
    <scope>NUCLEOTIDE SEQUENCE [LARGE SCALE GENOMIC DNA]</scope>
    <source>
        <strain evidence="2">AR-01</strain>
    </source>
</reference>
<dbReference type="Proteomes" id="UP000823775">
    <property type="component" value="Unassembled WGS sequence"/>
</dbReference>
<evidence type="ECO:0000313" key="3">
    <source>
        <dbReference type="Proteomes" id="UP000823775"/>
    </source>
</evidence>